<dbReference type="RefSeq" id="WP_010379388.1">
    <property type="nucleotide sequence ID" value="NZ_CP011925.1"/>
</dbReference>
<gene>
    <name evidence="1" type="ORF">PPIS_b1229</name>
</gene>
<dbReference type="EMBL" id="CP011925">
    <property type="protein sequence ID" value="ATD10235.1"/>
    <property type="molecule type" value="Genomic_DNA"/>
</dbReference>
<protein>
    <recommendedName>
        <fullName evidence="3">Alpha/beta hydrolase</fullName>
    </recommendedName>
</protein>
<proteinExistence type="predicted"/>
<organism evidence="1 2">
    <name type="scientific">Pseudoalteromonas piscicida</name>
    <dbReference type="NCBI Taxonomy" id="43662"/>
    <lineage>
        <taxon>Bacteria</taxon>
        <taxon>Pseudomonadati</taxon>
        <taxon>Pseudomonadota</taxon>
        <taxon>Gammaproteobacteria</taxon>
        <taxon>Alteromonadales</taxon>
        <taxon>Pseudoalteromonadaceae</taxon>
        <taxon>Pseudoalteromonas</taxon>
    </lineage>
</organism>
<dbReference type="NCBIfam" id="NF040692">
    <property type="entry name" value="recomb_assoc"/>
    <property type="match status" value="1"/>
</dbReference>
<evidence type="ECO:0000313" key="1">
    <source>
        <dbReference type="EMBL" id="ATD10235.1"/>
    </source>
</evidence>
<accession>A0ABM6NN17</accession>
<dbReference type="Proteomes" id="UP000016521">
    <property type="component" value="Chromosome II"/>
</dbReference>
<name>A0ABM6NN17_PSEO7</name>
<reference evidence="1 2" key="1">
    <citation type="submission" date="2015-06" db="EMBL/GenBank/DDBJ databases">
        <authorList>
            <person name="Xie B.-B."/>
            <person name="Rong J.-C."/>
            <person name="Qin Q.-L."/>
            <person name="Zhang Y.-Z."/>
        </authorList>
    </citation>
    <scope>NUCLEOTIDE SEQUENCE [LARGE SCALE GENOMIC DNA]</scope>
    <source>
        <strain evidence="1 2">JCM 20779</strain>
    </source>
</reference>
<evidence type="ECO:0008006" key="3">
    <source>
        <dbReference type="Google" id="ProtNLM"/>
    </source>
</evidence>
<evidence type="ECO:0000313" key="2">
    <source>
        <dbReference type="Proteomes" id="UP000016521"/>
    </source>
</evidence>
<dbReference type="InterPro" id="IPR048061">
    <property type="entry name" value="GmtX-like"/>
</dbReference>
<sequence length="224" mass="25732">MTDIARLLTMLKEGKSIRTKKSLDTLNQILEGYSHSEQPNYSITNIGKLSQIKGGPSYETIRATRNKHYRELIDAWATNAPHNRPPKNAINHTSLPTDYELLEKLRDPALRVPFGQVLAERNRFRQELKILKSQANIVIDKRHKAFNDDNSIEHVLFSDEKSSELTQPEESALRYAISERCCEDNNWQFTRAGQVKELEFDTEIFPRGFVSGLAKLLSFVDQSK</sequence>
<keyword evidence="2" id="KW-1185">Reference proteome</keyword>